<dbReference type="Proteomes" id="UP000707356">
    <property type="component" value="Unassembled WGS sequence"/>
</dbReference>
<organism evidence="3 4">
    <name type="scientific">Pegethrix bostrychoides GSE-TBD4-15B</name>
    <dbReference type="NCBI Taxonomy" id="2839662"/>
    <lineage>
        <taxon>Bacteria</taxon>
        <taxon>Bacillati</taxon>
        <taxon>Cyanobacteriota</taxon>
        <taxon>Cyanophyceae</taxon>
        <taxon>Oculatellales</taxon>
        <taxon>Oculatellaceae</taxon>
        <taxon>Pegethrix</taxon>
    </lineage>
</organism>
<evidence type="ECO:0000256" key="1">
    <source>
        <dbReference type="SAM" id="MobiDB-lite"/>
    </source>
</evidence>
<evidence type="ECO:0000256" key="2">
    <source>
        <dbReference type="SAM" id="Phobius"/>
    </source>
</evidence>
<name>A0A951PB95_9CYAN</name>
<evidence type="ECO:0000313" key="3">
    <source>
        <dbReference type="EMBL" id="MBW4466268.1"/>
    </source>
</evidence>
<gene>
    <name evidence="3" type="ORF">KME07_12645</name>
</gene>
<protein>
    <submittedName>
        <fullName evidence="3">Uncharacterized protein</fullName>
    </submittedName>
</protein>
<reference evidence="3" key="1">
    <citation type="submission" date="2021-05" db="EMBL/GenBank/DDBJ databases">
        <authorList>
            <person name="Pietrasiak N."/>
            <person name="Ward R."/>
            <person name="Stajich J.E."/>
            <person name="Kurbessoian T."/>
        </authorList>
    </citation>
    <scope>NUCLEOTIDE SEQUENCE</scope>
    <source>
        <strain evidence="3">GSE-TBD4-15B</strain>
    </source>
</reference>
<reference evidence="3" key="2">
    <citation type="journal article" date="2022" name="Microbiol. Resour. Announc.">
        <title>Metagenome Sequencing to Explore Phylogenomics of Terrestrial Cyanobacteria.</title>
        <authorList>
            <person name="Ward R.D."/>
            <person name="Stajich J.E."/>
            <person name="Johansen J.R."/>
            <person name="Huntemann M."/>
            <person name="Clum A."/>
            <person name="Foster B."/>
            <person name="Foster B."/>
            <person name="Roux S."/>
            <person name="Palaniappan K."/>
            <person name="Varghese N."/>
            <person name="Mukherjee S."/>
            <person name="Reddy T.B.K."/>
            <person name="Daum C."/>
            <person name="Copeland A."/>
            <person name="Chen I.A."/>
            <person name="Ivanova N.N."/>
            <person name="Kyrpides N.C."/>
            <person name="Shapiro N."/>
            <person name="Eloe-Fadrosh E.A."/>
            <person name="Pietrasiak N."/>
        </authorList>
    </citation>
    <scope>NUCLEOTIDE SEQUENCE</scope>
    <source>
        <strain evidence="3">GSE-TBD4-15B</strain>
    </source>
</reference>
<feature type="region of interest" description="Disordered" evidence="1">
    <location>
        <begin position="126"/>
        <end position="145"/>
    </location>
</feature>
<accession>A0A951PB95</accession>
<feature type="transmembrane region" description="Helical" evidence="2">
    <location>
        <begin position="153"/>
        <end position="171"/>
    </location>
</feature>
<evidence type="ECO:0000313" key="4">
    <source>
        <dbReference type="Proteomes" id="UP000707356"/>
    </source>
</evidence>
<dbReference type="EMBL" id="JAHHHV010000067">
    <property type="protein sequence ID" value="MBW4466268.1"/>
    <property type="molecule type" value="Genomic_DNA"/>
</dbReference>
<dbReference type="PANTHER" id="PTHR36761">
    <property type="entry name" value="ORF03 PROTEIN"/>
    <property type="match status" value="1"/>
</dbReference>
<comment type="caution">
    <text evidence="3">The sequence shown here is derived from an EMBL/GenBank/DDBJ whole genome shotgun (WGS) entry which is preliminary data.</text>
</comment>
<dbReference type="Gene3D" id="1.25.40.10">
    <property type="entry name" value="Tetratricopeptide repeat domain"/>
    <property type="match status" value="1"/>
</dbReference>
<keyword evidence="2" id="KW-1133">Transmembrane helix</keyword>
<dbReference type="InterPro" id="IPR011990">
    <property type="entry name" value="TPR-like_helical_dom_sf"/>
</dbReference>
<keyword evidence="2" id="KW-0812">Transmembrane</keyword>
<keyword evidence="2" id="KW-0472">Membrane</keyword>
<dbReference type="SUPFAM" id="SSF48452">
    <property type="entry name" value="TPR-like"/>
    <property type="match status" value="1"/>
</dbReference>
<sequence length="173" mass="19318">MIQGVTTSLELARKQFQIGQRAFEGGEYRRSIEALEQSVSLANPNTALGGEIQTWLVTAYQAAGEVTTAIELCEHLLQHPDLRTRQQGQRLLYILKAPELKPRPEWLSQIPDLTGLSDEAKTVQYVSPKPKRLPSKPEPELDPSQINTQDNRFVWVALAGSLLIVAGLYWLNG</sequence>
<dbReference type="PANTHER" id="PTHR36761:SF2">
    <property type="entry name" value="ORF03 PROTEIN"/>
    <property type="match status" value="1"/>
</dbReference>
<dbReference type="AlphaFoldDB" id="A0A951PB95"/>
<proteinExistence type="predicted"/>